<comment type="function">
    <text evidence="6">Required for chromosome condensation and partitioning.</text>
</comment>
<feature type="coiled-coil region" evidence="6">
    <location>
        <begin position="735"/>
        <end position="906"/>
    </location>
</feature>
<dbReference type="OrthoDB" id="9808768at2"/>
<organism evidence="8 9">
    <name type="scientific">Pseudidiomarina homiensis</name>
    <dbReference type="NCBI Taxonomy" id="364198"/>
    <lineage>
        <taxon>Bacteria</taxon>
        <taxon>Pseudomonadati</taxon>
        <taxon>Pseudomonadota</taxon>
        <taxon>Gammaproteobacteria</taxon>
        <taxon>Alteromonadales</taxon>
        <taxon>Idiomarinaceae</taxon>
        <taxon>Pseudidiomarina</taxon>
    </lineage>
</organism>
<dbReference type="InterPro" id="IPR003395">
    <property type="entry name" value="RecF/RecN/SMC_N"/>
</dbReference>
<feature type="binding site" evidence="6">
    <location>
        <begin position="32"/>
        <end position="39"/>
    </location>
    <ligand>
        <name>ATP</name>
        <dbReference type="ChEBI" id="CHEBI:30616"/>
    </ligand>
</feature>
<sequence>MRLKHIKLVGFKSFVDATKVPFPHQMTCVVGPNGCGKSNVIDAVRWVLGESSAKNLRGDAMTDVIFNGSGARKPVSQASVELVFDNSDGRIQGEYANYAEISVKRLVTRDGRSDYFLNSSKCRRRDITDLFLGTGLGPRSYAIIEQGMISRLIESKPQELRVFIEEAAGISKYKERRRETENRMQHTRDNLDRLNDVRDELGSQLDKLQRQAAAARRYKDLKQQERKFKAELQALRWLTQEQQAERLRQTIREHEAELERWLAEQRGSERGTVELREQANETKTKLDEIQQRFYQLGNDVTRTEHQLQALRTQAQQREQRQQQLRAELTQLDETYQRDVEQEVDINLQLEQLQPELEMAAEQAEQAQEAFQQHEEAWLQLQNDYQAFLAEQQQHRERLQQLQLQRERCTDQLQRTQQQRQDAVEQAQQLKRELAELTEHAAAQEYARAEQELADAELGLTEQQQRLQQLREQRQQDQTQLTDVQQQEQQLVGRESSLQTLLAAAQADWPAIVAEWLSEQGLQPLGQVRELLDVSDEWRLAAEQACHAWLDAYVLEEAPAHWPEQLGTRLVVLGSSKAPSDSLAGQIKGPLQQWALPQQMLLCDDATQASSLSAGVSARVTLTKEGQLWSAGGYQAQQVEAQESQLLQQQELEQTSTQLAKVRAQRTAKQQQLEQSNARREALEAELSSAQKRFNEAQANAATWREKQRWQAEQQSQLESKLLRSEEQQQSLVETAETLQLQLEEVVSALADAEEQQPRSNEQEWQSKRELLQAERQHLREQAQHYQQQWQDKKLKVEQYKSQLQHMQTLVQRLQQQQQQAQEQLQLLADGSEDQEETEVLALQLEELLQQREQVDEERRVWANKLAEIEQQLHDVSSGVKGVETQIEKARQQLQSSQMELAAVQERSRNVLSVLDEMQQPLKPVLEQLPEDADEKKWQQEVERLQSAIARLGAINLAAIEEAETLAERKEYLDQQHEDLSSSLETLETAIRKIDRETRQRFKTTYDAVNGGLQELFPKVFGGGSAYLELTEDDLLETGVAIMARPPGKKNSTIHLLSGGEKALTALSLVFAIFRLNPAPFCLLDEVDAPLDDANVGRFCRLVEEMSQTVQFIYISHNKVAMEMASHLAGVTMQEPGVSRLVAVDVDEAVALTEAS</sequence>
<dbReference type="GO" id="GO:0016887">
    <property type="term" value="F:ATP hydrolysis activity"/>
    <property type="evidence" value="ECO:0007669"/>
    <property type="project" value="InterPro"/>
</dbReference>
<dbReference type="Gene3D" id="3.40.50.300">
    <property type="entry name" value="P-loop containing nucleotide triphosphate hydrolases"/>
    <property type="match status" value="2"/>
</dbReference>
<feature type="domain" description="RecF/RecN/SMC N-terminal" evidence="7">
    <location>
        <begin position="3"/>
        <end position="1138"/>
    </location>
</feature>
<evidence type="ECO:0000256" key="5">
    <source>
        <dbReference type="ARBA" id="ARBA00023125"/>
    </source>
</evidence>
<evidence type="ECO:0000256" key="1">
    <source>
        <dbReference type="ARBA" id="ARBA00022490"/>
    </source>
</evidence>
<dbReference type="SUPFAM" id="SSF52540">
    <property type="entry name" value="P-loop containing nucleoside triphosphate hydrolases"/>
    <property type="match status" value="1"/>
</dbReference>
<dbReference type="InterPro" id="IPR024704">
    <property type="entry name" value="SMC"/>
</dbReference>
<dbReference type="SUPFAM" id="SSF57997">
    <property type="entry name" value="Tropomyosin"/>
    <property type="match status" value="1"/>
</dbReference>
<name>A0A432Y2Y9_9GAMM</name>
<evidence type="ECO:0000256" key="3">
    <source>
        <dbReference type="ARBA" id="ARBA00022840"/>
    </source>
</evidence>
<comment type="similarity">
    <text evidence="6">Belongs to the SMC family.</text>
</comment>
<comment type="subunit">
    <text evidence="6">Homodimer.</text>
</comment>
<evidence type="ECO:0000313" key="9">
    <source>
        <dbReference type="Proteomes" id="UP000287649"/>
    </source>
</evidence>
<dbReference type="GO" id="GO:0003677">
    <property type="term" value="F:DNA binding"/>
    <property type="evidence" value="ECO:0007669"/>
    <property type="project" value="UniProtKB-UniRule"/>
</dbReference>
<dbReference type="GO" id="GO:0006260">
    <property type="term" value="P:DNA replication"/>
    <property type="evidence" value="ECO:0007669"/>
    <property type="project" value="UniProtKB-UniRule"/>
</dbReference>
<dbReference type="NCBIfam" id="TIGR02168">
    <property type="entry name" value="SMC_prok_B"/>
    <property type="match status" value="1"/>
</dbReference>
<dbReference type="InterPro" id="IPR027417">
    <property type="entry name" value="P-loop_NTPase"/>
</dbReference>
<dbReference type="GO" id="GO:0030261">
    <property type="term" value="P:chromosome condensation"/>
    <property type="evidence" value="ECO:0007669"/>
    <property type="project" value="InterPro"/>
</dbReference>
<feature type="coiled-coil region" evidence="6">
    <location>
        <begin position="651"/>
        <end position="706"/>
    </location>
</feature>
<comment type="caution">
    <text evidence="8">The sequence shown here is derived from an EMBL/GenBank/DDBJ whole genome shotgun (WGS) entry which is preliminary data.</text>
</comment>
<evidence type="ECO:0000259" key="7">
    <source>
        <dbReference type="Pfam" id="PF02463"/>
    </source>
</evidence>
<dbReference type="HAMAP" id="MF_01894">
    <property type="entry name" value="Smc_prok"/>
    <property type="match status" value="1"/>
</dbReference>
<dbReference type="RefSeq" id="WP_126769631.1">
    <property type="nucleotide sequence ID" value="NZ_PIPX01000001.1"/>
</dbReference>
<dbReference type="PIRSF" id="PIRSF005719">
    <property type="entry name" value="SMC"/>
    <property type="match status" value="1"/>
</dbReference>
<evidence type="ECO:0000256" key="6">
    <source>
        <dbReference type="HAMAP-Rule" id="MF_01894"/>
    </source>
</evidence>
<gene>
    <name evidence="6 8" type="primary">smc</name>
    <name evidence="8" type="ORF">CWI70_00685</name>
</gene>
<comment type="subcellular location">
    <subcellularLocation>
        <location evidence="6">Cytoplasm</location>
    </subcellularLocation>
</comment>
<keyword evidence="5 6" id="KW-0238">DNA-binding</keyword>
<dbReference type="GO" id="GO:0005694">
    <property type="term" value="C:chromosome"/>
    <property type="evidence" value="ECO:0007669"/>
    <property type="project" value="InterPro"/>
</dbReference>
<proteinExistence type="inferred from homology"/>
<reference evidence="9" key="1">
    <citation type="journal article" date="2018" name="Front. Microbiol.">
        <title>Genome-Based Analysis Reveals the Taxonomy and Diversity of the Family Idiomarinaceae.</title>
        <authorList>
            <person name="Liu Y."/>
            <person name="Lai Q."/>
            <person name="Shao Z."/>
        </authorList>
    </citation>
    <scope>NUCLEOTIDE SEQUENCE [LARGE SCALE GENOMIC DNA]</scope>
    <source>
        <strain evidence="9">PO-M2</strain>
    </source>
</reference>
<dbReference type="GO" id="GO:0005737">
    <property type="term" value="C:cytoplasm"/>
    <property type="evidence" value="ECO:0007669"/>
    <property type="project" value="UniProtKB-SubCell"/>
</dbReference>
<dbReference type="SUPFAM" id="SSF75553">
    <property type="entry name" value="Smc hinge domain"/>
    <property type="match status" value="1"/>
</dbReference>
<keyword evidence="3 6" id="KW-0067">ATP-binding</keyword>
<dbReference type="PANTHER" id="PTHR43977">
    <property type="entry name" value="STRUCTURAL MAINTENANCE OF CHROMOSOMES PROTEIN 3"/>
    <property type="match status" value="1"/>
</dbReference>
<comment type="domain">
    <text evidence="6">Contains large globular domains required for ATP hydrolysis at each terminus and a third globular domain forming a flexible hinge near the middle of the molecule. These domains are separated by coiled-coil structures.</text>
</comment>
<dbReference type="InterPro" id="IPR011890">
    <property type="entry name" value="SMC_prok"/>
</dbReference>
<dbReference type="InterPro" id="IPR036277">
    <property type="entry name" value="SMC_hinge_sf"/>
</dbReference>
<protein>
    <recommendedName>
        <fullName evidence="6">Chromosome partition protein Smc</fullName>
    </recommendedName>
</protein>
<dbReference type="EMBL" id="PIPX01000001">
    <property type="protein sequence ID" value="RUO55339.1"/>
    <property type="molecule type" value="Genomic_DNA"/>
</dbReference>
<dbReference type="CDD" id="cd03278">
    <property type="entry name" value="ABC_SMC_barmotin"/>
    <property type="match status" value="2"/>
</dbReference>
<evidence type="ECO:0000256" key="2">
    <source>
        <dbReference type="ARBA" id="ARBA00022741"/>
    </source>
</evidence>
<feature type="coiled-coil region" evidence="6">
    <location>
        <begin position="170"/>
        <end position="486"/>
    </location>
</feature>
<dbReference type="Proteomes" id="UP000287649">
    <property type="component" value="Unassembled WGS sequence"/>
</dbReference>
<keyword evidence="4 6" id="KW-0175">Coiled coil</keyword>
<dbReference type="GO" id="GO:0005524">
    <property type="term" value="F:ATP binding"/>
    <property type="evidence" value="ECO:0007669"/>
    <property type="project" value="UniProtKB-UniRule"/>
</dbReference>
<evidence type="ECO:0000313" key="8">
    <source>
        <dbReference type="EMBL" id="RUO55339.1"/>
    </source>
</evidence>
<dbReference type="GO" id="GO:0007062">
    <property type="term" value="P:sister chromatid cohesion"/>
    <property type="evidence" value="ECO:0007669"/>
    <property type="project" value="InterPro"/>
</dbReference>
<dbReference type="GO" id="GO:0007059">
    <property type="term" value="P:chromosome segregation"/>
    <property type="evidence" value="ECO:0007669"/>
    <property type="project" value="UniProtKB-UniRule"/>
</dbReference>
<keyword evidence="1 6" id="KW-0963">Cytoplasm</keyword>
<accession>A0A432Y2Y9</accession>
<evidence type="ECO:0000256" key="4">
    <source>
        <dbReference type="ARBA" id="ARBA00023054"/>
    </source>
</evidence>
<keyword evidence="9" id="KW-1185">Reference proteome</keyword>
<keyword evidence="2 6" id="KW-0547">Nucleotide-binding</keyword>
<dbReference type="Pfam" id="PF02463">
    <property type="entry name" value="SMC_N"/>
    <property type="match status" value="1"/>
</dbReference>
<dbReference type="AlphaFoldDB" id="A0A432Y2Y9"/>